<dbReference type="AlphaFoldDB" id="A0A6J4V339"/>
<protein>
    <submittedName>
        <fullName evidence="1">Uncharacterized protein</fullName>
    </submittedName>
</protein>
<dbReference type="EMBL" id="CADCWP010000075">
    <property type="protein sequence ID" value="CAA9565859.1"/>
    <property type="molecule type" value="Genomic_DNA"/>
</dbReference>
<proteinExistence type="predicted"/>
<sequence length="153" mass="16217">MFEESVESFITQWRPYAADAALFAHTEGSPLLECAAAGAIFGVFERTGPYTAHSGPAKLILHLMAEQVELLEEPERRLEVVGPSRLKVTGLVVLRQGQMLVVDAGVPLVVGSFGAPSDTLAAGDWVSVNGLAPVHGFVVPKTRSTLAAVHAEI</sequence>
<name>A0A6J4V339_9DEIN</name>
<gene>
    <name evidence="1" type="ORF">AVDCRST_MAG86-1051</name>
</gene>
<reference evidence="1" key="1">
    <citation type="submission" date="2020-02" db="EMBL/GenBank/DDBJ databases">
        <authorList>
            <person name="Meier V. D."/>
        </authorList>
    </citation>
    <scope>NUCLEOTIDE SEQUENCE</scope>
    <source>
        <strain evidence="1">AVDCRST_MAG86</strain>
    </source>
</reference>
<organism evidence="1">
    <name type="scientific">uncultured Truepera sp</name>
    <dbReference type="NCBI Taxonomy" id="543023"/>
    <lineage>
        <taxon>Bacteria</taxon>
        <taxon>Thermotogati</taxon>
        <taxon>Deinococcota</taxon>
        <taxon>Deinococci</taxon>
        <taxon>Trueperales</taxon>
        <taxon>Trueperaceae</taxon>
        <taxon>Truepera</taxon>
        <taxon>environmental samples</taxon>
    </lineage>
</organism>
<evidence type="ECO:0000313" key="1">
    <source>
        <dbReference type="EMBL" id="CAA9565859.1"/>
    </source>
</evidence>
<accession>A0A6J4V339</accession>